<sequence>MSEASSALVPGDVVKQLHTCHFYVVLDTSCGNTIVTEKLADGSTTWVVNPNCLEDRNSLAKLMVCLDIRMEKATVRNLKITQESALVVRERKRYARAIFSLVSPRSLEITGGRPWIMGSSPWSVSGCIEVSSFFCLPSGYD</sequence>
<evidence type="ECO:0000313" key="1">
    <source>
        <dbReference type="EMBL" id="CAI4019365.1"/>
    </source>
</evidence>
<proteinExistence type="predicted"/>
<organism evidence="1">
    <name type="scientific">Cladocopium goreaui</name>
    <dbReference type="NCBI Taxonomy" id="2562237"/>
    <lineage>
        <taxon>Eukaryota</taxon>
        <taxon>Sar</taxon>
        <taxon>Alveolata</taxon>
        <taxon>Dinophyceae</taxon>
        <taxon>Suessiales</taxon>
        <taxon>Symbiodiniaceae</taxon>
        <taxon>Cladocopium</taxon>
    </lineage>
</organism>
<evidence type="ECO:0000313" key="3">
    <source>
        <dbReference type="Proteomes" id="UP001152797"/>
    </source>
</evidence>
<name>A0A9P1GQW6_9DINO</name>
<dbReference type="EMBL" id="CAMXCT030006745">
    <property type="protein sequence ID" value="CAL4806677.1"/>
    <property type="molecule type" value="Genomic_DNA"/>
</dbReference>
<dbReference type="Proteomes" id="UP001152797">
    <property type="component" value="Unassembled WGS sequence"/>
</dbReference>
<dbReference type="AlphaFoldDB" id="A0A9P1GQW6"/>
<dbReference type="EMBL" id="CAMXCT010006745">
    <property type="protein sequence ID" value="CAI4019365.1"/>
    <property type="molecule type" value="Genomic_DNA"/>
</dbReference>
<protein>
    <submittedName>
        <fullName evidence="1">Uncharacterized protein</fullName>
    </submittedName>
</protein>
<gene>
    <name evidence="1" type="ORF">C1SCF055_LOCUS43868</name>
</gene>
<comment type="caution">
    <text evidence="1">The sequence shown here is derived from an EMBL/GenBank/DDBJ whole genome shotgun (WGS) entry which is preliminary data.</text>
</comment>
<reference evidence="1" key="1">
    <citation type="submission" date="2022-10" db="EMBL/GenBank/DDBJ databases">
        <authorList>
            <person name="Chen Y."/>
            <person name="Dougan E. K."/>
            <person name="Chan C."/>
            <person name="Rhodes N."/>
            <person name="Thang M."/>
        </authorList>
    </citation>
    <scope>NUCLEOTIDE SEQUENCE</scope>
</reference>
<dbReference type="EMBL" id="CAMXCT020006745">
    <property type="protein sequence ID" value="CAL1172740.1"/>
    <property type="molecule type" value="Genomic_DNA"/>
</dbReference>
<accession>A0A9P1GQW6</accession>
<keyword evidence="3" id="KW-1185">Reference proteome</keyword>
<evidence type="ECO:0000313" key="2">
    <source>
        <dbReference type="EMBL" id="CAL1172740.1"/>
    </source>
</evidence>
<reference evidence="2" key="2">
    <citation type="submission" date="2024-04" db="EMBL/GenBank/DDBJ databases">
        <authorList>
            <person name="Chen Y."/>
            <person name="Shah S."/>
            <person name="Dougan E. K."/>
            <person name="Thang M."/>
            <person name="Chan C."/>
        </authorList>
    </citation>
    <scope>NUCLEOTIDE SEQUENCE [LARGE SCALE GENOMIC DNA]</scope>
</reference>